<organism evidence="1">
    <name type="scientific">Arundo donax</name>
    <name type="common">Giant reed</name>
    <name type="synonym">Donax arundinaceus</name>
    <dbReference type="NCBI Taxonomy" id="35708"/>
    <lineage>
        <taxon>Eukaryota</taxon>
        <taxon>Viridiplantae</taxon>
        <taxon>Streptophyta</taxon>
        <taxon>Embryophyta</taxon>
        <taxon>Tracheophyta</taxon>
        <taxon>Spermatophyta</taxon>
        <taxon>Magnoliopsida</taxon>
        <taxon>Liliopsida</taxon>
        <taxon>Poales</taxon>
        <taxon>Poaceae</taxon>
        <taxon>PACMAD clade</taxon>
        <taxon>Arundinoideae</taxon>
        <taxon>Arundineae</taxon>
        <taxon>Arundo</taxon>
    </lineage>
</organism>
<dbReference type="EMBL" id="GBRH01172658">
    <property type="protein sequence ID" value="JAE25238.1"/>
    <property type="molecule type" value="Transcribed_RNA"/>
</dbReference>
<accession>A0A0A9GXA5</accession>
<dbReference type="AlphaFoldDB" id="A0A0A9GXA5"/>
<proteinExistence type="predicted"/>
<sequence>MRHETLACTRINCMVDRTSCVDIKSVYTWYLGNLATVTIEVQYLHEGYSNELMISLAITN</sequence>
<protein>
    <submittedName>
        <fullName evidence="1">Uncharacterized protein</fullName>
    </submittedName>
</protein>
<evidence type="ECO:0000313" key="1">
    <source>
        <dbReference type="EMBL" id="JAE25238.1"/>
    </source>
</evidence>
<name>A0A0A9GXA5_ARUDO</name>
<reference evidence="1" key="2">
    <citation type="journal article" date="2015" name="Data Brief">
        <title>Shoot transcriptome of the giant reed, Arundo donax.</title>
        <authorList>
            <person name="Barrero R.A."/>
            <person name="Guerrero F.D."/>
            <person name="Moolhuijzen P."/>
            <person name="Goolsby J.A."/>
            <person name="Tidwell J."/>
            <person name="Bellgard S.E."/>
            <person name="Bellgard M.I."/>
        </authorList>
    </citation>
    <scope>NUCLEOTIDE SEQUENCE</scope>
    <source>
        <tissue evidence="1">Shoot tissue taken approximately 20 cm above the soil surface</tissue>
    </source>
</reference>
<reference evidence="1" key="1">
    <citation type="submission" date="2014-09" db="EMBL/GenBank/DDBJ databases">
        <authorList>
            <person name="Magalhaes I.L.F."/>
            <person name="Oliveira U."/>
            <person name="Santos F.R."/>
            <person name="Vidigal T.H.D.A."/>
            <person name="Brescovit A.D."/>
            <person name="Santos A.J."/>
        </authorList>
    </citation>
    <scope>NUCLEOTIDE SEQUENCE</scope>
    <source>
        <tissue evidence="1">Shoot tissue taken approximately 20 cm above the soil surface</tissue>
    </source>
</reference>